<evidence type="ECO:0000313" key="9">
    <source>
        <dbReference type="Proteomes" id="UP000325296"/>
    </source>
</evidence>
<dbReference type="AlphaFoldDB" id="A0A5B2UPJ4"/>
<dbReference type="Proteomes" id="UP000199620">
    <property type="component" value="Chromosome I"/>
</dbReference>
<evidence type="ECO:0000256" key="5">
    <source>
        <dbReference type="SAM" id="Phobius"/>
    </source>
</evidence>
<dbReference type="EMBL" id="VUOL01000013">
    <property type="protein sequence ID" value="KAA2227775.1"/>
    <property type="molecule type" value="Genomic_DNA"/>
</dbReference>
<evidence type="ECO:0000256" key="3">
    <source>
        <dbReference type="ARBA" id="ARBA00022989"/>
    </source>
</evidence>
<feature type="transmembrane region" description="Helical" evidence="5">
    <location>
        <begin position="29"/>
        <end position="49"/>
    </location>
</feature>
<evidence type="ECO:0000313" key="8">
    <source>
        <dbReference type="Proteomes" id="UP000199620"/>
    </source>
</evidence>
<reference evidence="7 8" key="1">
    <citation type="submission" date="2016-10" db="EMBL/GenBank/DDBJ databases">
        <authorList>
            <person name="Varghese N."/>
            <person name="Submissions S."/>
        </authorList>
    </citation>
    <scope>NUCLEOTIDE SEQUENCE [LARGE SCALE GENOMIC DNA]</scope>
    <source>
        <strain evidence="7 8">BS2771</strain>
    </source>
</reference>
<accession>A0A5B2UPJ4</accession>
<keyword evidence="3 5" id="KW-1133">Transmembrane helix</keyword>
<dbReference type="Proteomes" id="UP000325296">
    <property type="component" value="Unassembled WGS sequence"/>
</dbReference>
<dbReference type="EMBL" id="LT629800">
    <property type="protein sequence ID" value="SDV01383.1"/>
    <property type="molecule type" value="Genomic_DNA"/>
</dbReference>
<dbReference type="RefSeq" id="WP_090291770.1">
    <property type="nucleotide sequence ID" value="NZ_BMNU01000014.1"/>
</dbReference>
<evidence type="ECO:0000256" key="4">
    <source>
        <dbReference type="ARBA" id="ARBA00023136"/>
    </source>
</evidence>
<keyword evidence="8" id="KW-1185">Reference proteome</keyword>
<evidence type="ECO:0000256" key="2">
    <source>
        <dbReference type="ARBA" id="ARBA00022692"/>
    </source>
</evidence>
<organism evidence="6 9">
    <name type="scientific">Pseudomonas brenneri</name>
    <dbReference type="NCBI Taxonomy" id="129817"/>
    <lineage>
        <taxon>Bacteria</taxon>
        <taxon>Pseudomonadati</taxon>
        <taxon>Pseudomonadota</taxon>
        <taxon>Gammaproteobacteria</taxon>
        <taxon>Pseudomonadales</taxon>
        <taxon>Pseudomonadaceae</taxon>
        <taxon>Pseudomonas</taxon>
    </lineage>
</organism>
<dbReference type="NCBIfam" id="NF041882">
    <property type="entry name" value="PA3371_fam"/>
    <property type="match status" value="1"/>
</dbReference>
<dbReference type="GO" id="GO:0016020">
    <property type="term" value="C:membrane"/>
    <property type="evidence" value="ECO:0007669"/>
    <property type="project" value="UniProtKB-SubCell"/>
</dbReference>
<reference evidence="6 9" key="2">
    <citation type="submission" date="2019-09" db="EMBL/GenBank/DDBJ databases">
        <title>Draft genome sequence of Pseudomonas brenneri CCUG 51514(T).</title>
        <authorList>
            <person name="Tunovic T."/>
            <person name="Pineiro-Iglesias B."/>
            <person name="Unosson C."/>
            <person name="Inganas E."/>
            <person name="Ohlen M."/>
            <person name="Cardew S."/>
            <person name="Jensie-Markopoulos S."/>
            <person name="Salva-Serra F."/>
            <person name="Jaen-Luchoro D."/>
            <person name="Svensson-Stadler L."/>
            <person name="Chun J."/>
            <person name="Moore E."/>
        </authorList>
    </citation>
    <scope>NUCLEOTIDE SEQUENCE [LARGE SCALE GENOMIC DNA]</scope>
    <source>
        <strain evidence="6 9">CCUG 51514</strain>
    </source>
</reference>
<dbReference type="InterPro" id="IPR049711">
    <property type="entry name" value="PA3371-like"/>
</dbReference>
<gene>
    <name evidence="6" type="ORF">F1720_21350</name>
    <name evidence="7" type="ORF">SAMN04490181_3044</name>
</gene>
<sequence>MTKPAWLFLILTLSTGILGLNTSSTDWQALCLGACAVFATALAIAVIVGRRFKFDPILR</sequence>
<keyword evidence="2 5" id="KW-0812">Transmembrane</keyword>
<name>A0A5B2UPJ4_9PSED</name>
<dbReference type="OrthoDB" id="7031296at2"/>
<evidence type="ECO:0000256" key="1">
    <source>
        <dbReference type="ARBA" id="ARBA00004141"/>
    </source>
</evidence>
<comment type="subcellular location">
    <subcellularLocation>
        <location evidence="1">Membrane</location>
        <topology evidence="1">Multi-pass membrane protein</topology>
    </subcellularLocation>
</comment>
<protein>
    <submittedName>
        <fullName evidence="6">Uncharacterized protein</fullName>
    </submittedName>
</protein>
<proteinExistence type="predicted"/>
<keyword evidence="4 5" id="KW-0472">Membrane</keyword>
<evidence type="ECO:0000313" key="6">
    <source>
        <dbReference type="EMBL" id="KAA2227775.1"/>
    </source>
</evidence>
<evidence type="ECO:0000313" key="7">
    <source>
        <dbReference type="EMBL" id="SDV01383.1"/>
    </source>
</evidence>
<dbReference type="InterPro" id="IPR045863">
    <property type="entry name" value="CorA_TM1_TM2"/>
</dbReference>
<dbReference type="SUPFAM" id="SSF144083">
    <property type="entry name" value="Magnesium transport protein CorA, transmembrane region"/>
    <property type="match status" value="1"/>
</dbReference>